<accession>F7SVK8</accession>
<dbReference type="Proteomes" id="UP000004853">
    <property type="component" value="Unassembled WGS sequence"/>
</dbReference>
<name>F7SVK8_9BURK</name>
<sequence length="119" mass="12762">MTQKTTPNPDQQTQGDGTGIIDTLDLKLVDLDEPIKRASGDIARLLIRKPKAGALRGVTLMALVQVDVQALTTVLPRVCEPILTPAEIRDLDPADLLNVGATVASFFMSKAERLAIQTA</sequence>
<dbReference type="EMBL" id="AFRQ01000028">
    <property type="protein sequence ID" value="EGP47789.1"/>
    <property type="molecule type" value="Genomic_DNA"/>
</dbReference>
<dbReference type="HOGENOM" id="CLU_150496_1_0_4"/>
<dbReference type="AlphaFoldDB" id="F7SVK8"/>
<evidence type="ECO:0000313" key="1">
    <source>
        <dbReference type="EMBL" id="EGP47789.1"/>
    </source>
</evidence>
<dbReference type="PATRIC" id="fig|1003200.3.peg.674"/>
<protein>
    <submittedName>
        <fullName evidence="1">Tail E family protein</fullName>
    </submittedName>
</protein>
<dbReference type="OrthoDB" id="7366507at2"/>
<dbReference type="eggNOG" id="ENOG5032YUV">
    <property type="taxonomic scope" value="Bacteria"/>
</dbReference>
<gene>
    <name evidence="1" type="ORF">AXXA_03514</name>
</gene>
<reference evidence="1 2" key="1">
    <citation type="submission" date="2011-06" db="EMBL/GenBank/DDBJ databases">
        <authorList>
            <person name="Bador J."/>
            <person name="Amoureux L."/>
            <person name="Neuwirth C."/>
        </authorList>
    </citation>
    <scope>NUCLEOTIDE SEQUENCE [LARGE SCALE GENOMIC DNA]</scope>
    <source>
        <strain evidence="1 2">AXX-A</strain>
    </source>
</reference>
<dbReference type="InterPro" id="IPR019289">
    <property type="entry name" value="Phage_tail_E/E"/>
</dbReference>
<proteinExistence type="predicted"/>
<dbReference type="Pfam" id="PF10109">
    <property type="entry name" value="Phage_TAC_7"/>
    <property type="match status" value="1"/>
</dbReference>
<dbReference type="RefSeq" id="WP_006390752.1">
    <property type="nucleotide sequence ID" value="NZ_GL982453.1"/>
</dbReference>
<evidence type="ECO:0000313" key="2">
    <source>
        <dbReference type="Proteomes" id="UP000004853"/>
    </source>
</evidence>
<organism evidence="1 2">
    <name type="scientific">Achromobacter insuavis AXX-A</name>
    <dbReference type="NCBI Taxonomy" id="1003200"/>
    <lineage>
        <taxon>Bacteria</taxon>
        <taxon>Pseudomonadati</taxon>
        <taxon>Pseudomonadota</taxon>
        <taxon>Betaproteobacteria</taxon>
        <taxon>Burkholderiales</taxon>
        <taxon>Alcaligenaceae</taxon>
        <taxon>Achromobacter</taxon>
    </lineage>
</organism>
<comment type="caution">
    <text evidence="1">The sequence shown here is derived from an EMBL/GenBank/DDBJ whole genome shotgun (WGS) entry which is preliminary data.</text>
</comment>